<gene>
    <name evidence="8" type="ORF">CDN99_23945</name>
</gene>
<organism evidence="8 9">
    <name type="scientific">Roseateles aquatilis</name>
    <dbReference type="NCBI Taxonomy" id="431061"/>
    <lineage>
        <taxon>Bacteria</taxon>
        <taxon>Pseudomonadati</taxon>
        <taxon>Pseudomonadota</taxon>
        <taxon>Betaproteobacteria</taxon>
        <taxon>Burkholderiales</taxon>
        <taxon>Sphaerotilaceae</taxon>
        <taxon>Roseateles</taxon>
    </lineage>
</organism>
<evidence type="ECO:0000256" key="1">
    <source>
        <dbReference type="ARBA" id="ARBA00006594"/>
    </source>
</evidence>
<dbReference type="OrthoDB" id="9782445at2"/>
<dbReference type="Proteomes" id="UP000197468">
    <property type="component" value="Unassembled WGS sequence"/>
</dbReference>
<dbReference type="PANTHER" id="PTHR33841">
    <property type="entry name" value="DNA METHYLTRANSFERASE YEEA-RELATED"/>
    <property type="match status" value="1"/>
</dbReference>
<proteinExistence type="inferred from homology"/>
<dbReference type="Pfam" id="PF02384">
    <property type="entry name" value="N6_Mtase"/>
    <property type="match status" value="1"/>
</dbReference>
<reference evidence="8 9" key="1">
    <citation type="journal article" date="2008" name="Int. J. Syst. Evol. Microbiol.">
        <title>Description of Roseateles aquatilis sp. nov. and Roseateles terrae sp. nov., in the class Betaproteobacteria, and emended description of the genus Roseateles.</title>
        <authorList>
            <person name="Gomila M."/>
            <person name="Bowien B."/>
            <person name="Falsen E."/>
            <person name="Moore E.R."/>
            <person name="Lalucat J."/>
        </authorList>
    </citation>
    <scope>NUCLEOTIDE SEQUENCE [LARGE SCALE GENOMIC DNA]</scope>
    <source>
        <strain evidence="8 9">CCUG 48205</strain>
    </source>
</reference>
<dbReference type="InterPro" id="IPR003356">
    <property type="entry name" value="DNA_methylase_A-5"/>
</dbReference>
<accession>A0A246IX52</accession>
<evidence type="ECO:0000259" key="7">
    <source>
        <dbReference type="Pfam" id="PF02384"/>
    </source>
</evidence>
<comment type="caution">
    <text evidence="8">The sequence shown here is derived from an EMBL/GenBank/DDBJ whole genome shotgun (WGS) entry which is preliminary data.</text>
</comment>
<keyword evidence="5" id="KW-0949">S-adenosyl-L-methionine</keyword>
<keyword evidence="4" id="KW-0808">Transferase</keyword>
<dbReference type="InterPro" id="IPR050953">
    <property type="entry name" value="N4_N6_ade-DNA_methylase"/>
</dbReference>
<dbReference type="RefSeq" id="WP_088387531.1">
    <property type="nucleotide sequence ID" value="NZ_NIOF01000015.1"/>
</dbReference>
<comment type="similarity">
    <text evidence="1">Belongs to the N(4)/N(6)-methyltransferase family.</text>
</comment>
<dbReference type="GO" id="GO:0032259">
    <property type="term" value="P:methylation"/>
    <property type="evidence" value="ECO:0007669"/>
    <property type="project" value="UniProtKB-KW"/>
</dbReference>
<dbReference type="Gene3D" id="3.40.50.150">
    <property type="entry name" value="Vaccinia Virus protein VP39"/>
    <property type="match status" value="1"/>
</dbReference>
<dbReference type="AlphaFoldDB" id="A0A246IX52"/>
<keyword evidence="9" id="KW-1185">Reference proteome</keyword>
<dbReference type="EC" id="2.1.1.72" evidence="2"/>
<sequence>MTANASDQWLEKLGYDNGSPSLHRAGDDVRSQHRYGPELDVLLDIDGPIRAHAVFDVDGVPTVCFFKDEGLLGDGARLDEIRRRIWNQNLVSIILILGPKTVTPVPVSRRASVGAPIAASAASPHASFSAADVQSGDIYARHRDWFQREERVDSYLLRNLNETVRQLVRRAGLSDEQAQQLVGQLLFVSYLEDRGIVSETYRRERKVTRLGDLIARRDHGGILRLLKQLKTDFNGDFLEPAAGEDPVWRDLDASGFEVAERFLSGENMASGQHRLWGYDFSFLPVELISGIYESFLRDEQDELGAYYTPRNLANMVIDQALGVCEDPSKERIYDGACGSGILLTTAFRRILNHVEAKRGELLPLGERIALLQSCIFGSDVSKASCQMTAFSLYLSLLERLQPADLAQLQRGQGVKLPKLRGSNLFSGAAGDFFESKNRFASKPSFSIFICNPPWKEPKGEDQSTADAWTQSRGGAVVRRQMAAAFALRALDCLRPGGKMCLILPVSLFLAATSQPFVAEWLARVRLHRLINFGDLRDLLFDRAHHACVVALAVPRAPEAQFIPVAEQFEYWVPKADISLAMGRLTLRGEDRQWVQSQRIASSNQALTTLSWGGPADLALCARLRLLGRLDDMTNGRFGSWQIRKGVHFKDASRTAQKATKLQAMSYLPVQILQGSLPVVEEALLGAFPREQKTVVGLDDGLLRVFRGPRVVFPDGPSPVLEVRAHFIEAQASFSSSIGVVSGPDEDADLLRFLAVYLRSDLVSYFVVMSQYSVLVAQDRITLKDMRSLPFVPPSHHPNPERARAIVKEAADAIKDVHDRDVFEQEDRFRQLRPKLQKLIFQYFGLSAVEISLVQELVRDVIPSIQPRSFGALSTDLQREATTSHLSDYAKALRTELEAWRKATSGQGQFDVSVQATAVGQGRFAVVRVDLVPEANRQVMVADAMSEDAIRATVRMLQERQLLPLQVTTNIFLAADVVILMDSSAYMVKPMQRRAWLRRSALQDAQRIVEAARGAGDQTRAEAA</sequence>
<name>A0A246IX52_9BURK</name>
<dbReference type="SUPFAM" id="SSF53335">
    <property type="entry name" value="S-adenosyl-L-methionine-dependent methyltransferases"/>
    <property type="match status" value="1"/>
</dbReference>
<evidence type="ECO:0000256" key="4">
    <source>
        <dbReference type="ARBA" id="ARBA00022679"/>
    </source>
</evidence>
<evidence type="ECO:0000313" key="8">
    <source>
        <dbReference type="EMBL" id="OWQ84785.1"/>
    </source>
</evidence>
<dbReference type="InterPro" id="IPR029063">
    <property type="entry name" value="SAM-dependent_MTases_sf"/>
</dbReference>
<comment type="catalytic activity">
    <reaction evidence="6">
        <text>a 2'-deoxyadenosine in DNA + S-adenosyl-L-methionine = an N(6)-methyl-2'-deoxyadenosine in DNA + S-adenosyl-L-homocysteine + H(+)</text>
        <dbReference type="Rhea" id="RHEA:15197"/>
        <dbReference type="Rhea" id="RHEA-COMP:12418"/>
        <dbReference type="Rhea" id="RHEA-COMP:12419"/>
        <dbReference type="ChEBI" id="CHEBI:15378"/>
        <dbReference type="ChEBI" id="CHEBI:57856"/>
        <dbReference type="ChEBI" id="CHEBI:59789"/>
        <dbReference type="ChEBI" id="CHEBI:90615"/>
        <dbReference type="ChEBI" id="CHEBI:90616"/>
        <dbReference type="EC" id="2.1.1.72"/>
    </reaction>
</comment>
<dbReference type="EMBL" id="NIOF01000015">
    <property type="protein sequence ID" value="OWQ84785.1"/>
    <property type="molecule type" value="Genomic_DNA"/>
</dbReference>
<protein>
    <recommendedName>
        <fullName evidence="2">site-specific DNA-methyltransferase (adenine-specific)</fullName>
        <ecNumber evidence="2">2.1.1.72</ecNumber>
    </recommendedName>
</protein>
<evidence type="ECO:0000256" key="6">
    <source>
        <dbReference type="ARBA" id="ARBA00047942"/>
    </source>
</evidence>
<dbReference type="GO" id="GO:0009007">
    <property type="term" value="F:site-specific DNA-methyltransferase (adenine-specific) activity"/>
    <property type="evidence" value="ECO:0007669"/>
    <property type="project" value="UniProtKB-EC"/>
</dbReference>
<evidence type="ECO:0000256" key="5">
    <source>
        <dbReference type="ARBA" id="ARBA00022691"/>
    </source>
</evidence>
<evidence type="ECO:0000256" key="2">
    <source>
        <dbReference type="ARBA" id="ARBA00011900"/>
    </source>
</evidence>
<evidence type="ECO:0000256" key="3">
    <source>
        <dbReference type="ARBA" id="ARBA00022603"/>
    </source>
</evidence>
<dbReference type="GO" id="GO:0003677">
    <property type="term" value="F:DNA binding"/>
    <property type="evidence" value="ECO:0007669"/>
    <property type="project" value="InterPro"/>
</dbReference>
<dbReference type="PANTHER" id="PTHR33841:SF5">
    <property type="entry name" value="DNA METHYLASE (MODIFICATION METHYLASE) (METHYLTRANSFERASE)-RELATED"/>
    <property type="match status" value="1"/>
</dbReference>
<feature type="domain" description="DNA methylase adenine-specific" evidence="7">
    <location>
        <begin position="287"/>
        <end position="506"/>
    </location>
</feature>
<dbReference type="PRINTS" id="PR00507">
    <property type="entry name" value="N12N6MTFRASE"/>
</dbReference>
<evidence type="ECO:0000313" key="9">
    <source>
        <dbReference type="Proteomes" id="UP000197468"/>
    </source>
</evidence>
<dbReference type="GO" id="GO:0008170">
    <property type="term" value="F:N-methyltransferase activity"/>
    <property type="evidence" value="ECO:0007669"/>
    <property type="project" value="InterPro"/>
</dbReference>
<keyword evidence="3" id="KW-0489">Methyltransferase</keyword>